<dbReference type="InterPro" id="IPR002885">
    <property type="entry name" value="PPR_rpt"/>
</dbReference>
<dbReference type="FunFam" id="1.25.40.10:FF:000381">
    <property type="entry name" value="Pentatricopeptide repeat-containing protein"/>
    <property type="match status" value="1"/>
</dbReference>
<dbReference type="PANTHER" id="PTHR47926">
    <property type="entry name" value="PENTATRICOPEPTIDE REPEAT-CONTAINING PROTEIN"/>
    <property type="match status" value="1"/>
</dbReference>
<reference evidence="3 4" key="1">
    <citation type="submission" date="2022-03" db="EMBL/GenBank/DDBJ databases">
        <authorList>
            <person name="Nunn A."/>
            <person name="Chopra R."/>
            <person name="Nunn A."/>
            <person name="Contreras Garrido A."/>
        </authorList>
    </citation>
    <scope>NUCLEOTIDE SEQUENCE [LARGE SCALE GENOMIC DNA]</scope>
</reference>
<evidence type="ECO:0000256" key="2">
    <source>
        <dbReference type="PROSITE-ProRule" id="PRU00708"/>
    </source>
</evidence>
<dbReference type="FunFam" id="1.25.40.10:FF:000158">
    <property type="entry name" value="pentatricopeptide repeat-containing protein At2g33680"/>
    <property type="match status" value="1"/>
</dbReference>
<dbReference type="InterPro" id="IPR046848">
    <property type="entry name" value="E_motif"/>
</dbReference>
<gene>
    <name evidence="3" type="ORF">TAV2_LOCUS8432</name>
</gene>
<dbReference type="InterPro" id="IPR046960">
    <property type="entry name" value="PPR_At4g14850-like_plant"/>
</dbReference>
<evidence type="ECO:0008006" key="5">
    <source>
        <dbReference type="Google" id="ProtNLM"/>
    </source>
</evidence>
<keyword evidence="4" id="KW-1185">Reference proteome</keyword>
<feature type="repeat" description="PPR" evidence="2">
    <location>
        <begin position="75"/>
        <end position="110"/>
    </location>
</feature>
<evidence type="ECO:0000313" key="3">
    <source>
        <dbReference type="EMBL" id="CAH2049783.1"/>
    </source>
</evidence>
<sequence>MPATCEASSLVALLVQRCASTTNLRKARQLHGLILTSLPTITPSPYVNNNILSMYARCGSIGDACQLFDKMPHRSIVSFNALISAFSRGSLHAISAFNLFHQLEIEGLRPNGSTYTSLLQASSLLEKCTPGSMLHARLVKSGFAGDTCVQTSLLGMYSNCGDLESAENIFNPMVDKDAVAWNSMILGYMKNENIASGLQLYGSMVRSSTLPTQFTYSMILIACSRQIDLVSGKAVHAQLVACVFRRIEYPDLVSWNSMISGYSENGLAQEAMEMFVQFQRISSFKPDQYTFAAIISATATSPYSNYGKPLQAQVIKAGYERSVHVGSTLISMYFNNKETGCAQKVFSSILEKDTVLWTDMISGHCRMADGENAVKFFHLMRREGLKVDSFALSSTLSACADLVILKQGEMIHCLAIKTGYDFEISVCGSLIDMYAKNGELQAAESIISTVSSPDLKCWNAMLGGYGHHGKAVEAMKVFDEILKNNLSPDKVTFISLLSACSHDGWVDKGKLLWNCMKENGLRPGPKHYSCMVSLLSRAGLLEEAERMIVDSPFSEDNVDLWKALLSSCITHKNFEMGVRAAEQVLDVDGDDCATHVLLSNLYAAAGKWGDVIRTRRKMKHLVLEKDPGLSWIEVMNEIHVFCSGDQSHPMMKEMHTELLSIKGNMKSKVDRNFTL</sequence>
<feature type="repeat" description="PPR" evidence="2">
    <location>
        <begin position="454"/>
        <end position="488"/>
    </location>
</feature>
<proteinExistence type="predicted"/>
<feature type="repeat" description="PPR" evidence="2">
    <location>
        <begin position="251"/>
        <end position="286"/>
    </location>
</feature>
<dbReference type="GO" id="GO:0099402">
    <property type="term" value="P:plant organ development"/>
    <property type="evidence" value="ECO:0007669"/>
    <property type="project" value="UniProtKB-ARBA"/>
</dbReference>
<protein>
    <recommendedName>
        <fullName evidence="5">Pentatricopeptide repeat-containing protein</fullName>
    </recommendedName>
</protein>
<comment type="caution">
    <text evidence="3">The sequence shown here is derived from an EMBL/GenBank/DDBJ whole genome shotgun (WGS) entry which is preliminary data.</text>
</comment>
<feature type="repeat" description="PPR" evidence="2">
    <location>
        <begin position="353"/>
        <end position="387"/>
    </location>
</feature>
<feature type="repeat" description="PPR" evidence="2">
    <location>
        <begin position="489"/>
        <end position="523"/>
    </location>
</feature>
<accession>A0AAU9RWZ8</accession>
<dbReference type="EMBL" id="CAJVSB020000350">
    <property type="protein sequence ID" value="CAH2049783.1"/>
    <property type="molecule type" value="Genomic_DNA"/>
</dbReference>
<name>A0AAU9RWZ8_THLAR</name>
<keyword evidence="1" id="KW-0677">Repeat</keyword>
<evidence type="ECO:0000313" key="4">
    <source>
        <dbReference type="Proteomes" id="UP000836841"/>
    </source>
</evidence>
<dbReference type="PANTHER" id="PTHR47926:SF356">
    <property type="entry name" value="(WILD MALAYSIAN BANANA) HYPOTHETICAL PROTEIN"/>
    <property type="match status" value="1"/>
</dbReference>
<dbReference type="Pfam" id="PF20431">
    <property type="entry name" value="E_motif"/>
    <property type="match status" value="1"/>
</dbReference>
<dbReference type="Pfam" id="PF13041">
    <property type="entry name" value="PPR_2"/>
    <property type="match status" value="4"/>
</dbReference>
<dbReference type="InterPro" id="IPR011990">
    <property type="entry name" value="TPR-like_helical_dom_sf"/>
</dbReference>
<dbReference type="GO" id="GO:0003723">
    <property type="term" value="F:RNA binding"/>
    <property type="evidence" value="ECO:0007669"/>
    <property type="project" value="InterPro"/>
</dbReference>
<dbReference type="PROSITE" id="PS51375">
    <property type="entry name" value="PPR"/>
    <property type="match status" value="6"/>
</dbReference>
<dbReference type="Proteomes" id="UP000836841">
    <property type="component" value="Unassembled WGS sequence"/>
</dbReference>
<dbReference type="Gene3D" id="1.25.40.10">
    <property type="entry name" value="Tetratricopeptide repeat domain"/>
    <property type="match status" value="6"/>
</dbReference>
<dbReference type="Pfam" id="PF01535">
    <property type="entry name" value="PPR"/>
    <property type="match status" value="4"/>
</dbReference>
<evidence type="ECO:0000256" key="1">
    <source>
        <dbReference type="ARBA" id="ARBA00022737"/>
    </source>
</evidence>
<dbReference type="NCBIfam" id="TIGR00756">
    <property type="entry name" value="PPR"/>
    <property type="match status" value="4"/>
</dbReference>
<dbReference type="AlphaFoldDB" id="A0AAU9RWZ8"/>
<organism evidence="3 4">
    <name type="scientific">Thlaspi arvense</name>
    <name type="common">Field penny-cress</name>
    <dbReference type="NCBI Taxonomy" id="13288"/>
    <lineage>
        <taxon>Eukaryota</taxon>
        <taxon>Viridiplantae</taxon>
        <taxon>Streptophyta</taxon>
        <taxon>Embryophyta</taxon>
        <taxon>Tracheophyta</taxon>
        <taxon>Spermatophyta</taxon>
        <taxon>Magnoliopsida</taxon>
        <taxon>eudicotyledons</taxon>
        <taxon>Gunneridae</taxon>
        <taxon>Pentapetalae</taxon>
        <taxon>rosids</taxon>
        <taxon>malvids</taxon>
        <taxon>Brassicales</taxon>
        <taxon>Brassicaceae</taxon>
        <taxon>Thlaspideae</taxon>
        <taxon>Thlaspi</taxon>
    </lineage>
</organism>
<dbReference type="GO" id="GO:0009451">
    <property type="term" value="P:RNA modification"/>
    <property type="evidence" value="ECO:0007669"/>
    <property type="project" value="InterPro"/>
</dbReference>
<feature type="repeat" description="PPR" evidence="2">
    <location>
        <begin position="177"/>
        <end position="211"/>
    </location>
</feature>